<dbReference type="AlphaFoldDB" id="A0A1R4B1J5"/>
<gene>
    <name evidence="2" type="ORF">VPAL9027_00729</name>
</gene>
<accession>A0A1R4B1J5</accession>
<sequence length="262" mass="28841">MNIKLVSLFAVLAIAIGVYGITHQQQHKETKPAVAKQEKRFTVYLAKTDLSPKQAVTRSDVYIEQWPEAKANQYGLDSNLSIDFSQNPIARKTIQKNQLVYRSSMIYESDPEYVDYIVDAGMIAFPVDINSDSIVGGVIHSDSKVDILALASTRQNLANGETVNSFRGVSLTPVLRNVRVLKLTKHMVKNKDGKVDGEKTSLVLELNPKQVATLTIAKRIAQLEVHQSVKNATAKELSADAGDVLDSYHAITEFRAGSATVK</sequence>
<evidence type="ECO:0000313" key="3">
    <source>
        <dbReference type="Proteomes" id="UP000189475"/>
    </source>
</evidence>
<name>A0A1R4B1J5_9VIBR</name>
<dbReference type="STRING" id="1918946.VPAL9027_00729"/>
<evidence type="ECO:0000313" key="2">
    <source>
        <dbReference type="EMBL" id="SJL82789.1"/>
    </source>
</evidence>
<dbReference type="Proteomes" id="UP000189475">
    <property type="component" value="Unassembled WGS sequence"/>
</dbReference>
<evidence type="ECO:0000259" key="1">
    <source>
        <dbReference type="Pfam" id="PF16976"/>
    </source>
</evidence>
<dbReference type="EMBL" id="FUFT01000002">
    <property type="protein sequence ID" value="SJL82789.1"/>
    <property type="molecule type" value="Genomic_DNA"/>
</dbReference>
<keyword evidence="3" id="KW-1185">Reference proteome</keyword>
<dbReference type="InterPro" id="IPR017592">
    <property type="entry name" value="Pilus_assmbl_Flp-typ_CpaB"/>
</dbReference>
<dbReference type="NCBIfam" id="TIGR03177">
    <property type="entry name" value="pilus_cpaB"/>
    <property type="match status" value="1"/>
</dbReference>
<dbReference type="InterPro" id="IPR031571">
    <property type="entry name" value="RcpC_dom"/>
</dbReference>
<dbReference type="OrthoDB" id="6400671at2"/>
<reference evidence="2 3" key="1">
    <citation type="submission" date="2017-02" db="EMBL/GenBank/DDBJ databases">
        <authorList>
            <person name="Peterson S.W."/>
        </authorList>
    </citation>
    <scope>NUCLEOTIDE SEQUENCE [LARGE SCALE GENOMIC DNA]</scope>
    <source>
        <strain evidence="2 3">CECT 9027</strain>
    </source>
</reference>
<feature type="domain" description="Flp pilus assembly protein RcpC/CpaB" evidence="1">
    <location>
        <begin position="116"/>
        <end position="224"/>
    </location>
</feature>
<proteinExistence type="predicted"/>
<protein>
    <recommendedName>
        <fullName evidence="1">Flp pilus assembly protein RcpC/CpaB domain-containing protein</fullName>
    </recommendedName>
</protein>
<dbReference type="Pfam" id="PF16976">
    <property type="entry name" value="RcpC"/>
    <property type="match status" value="1"/>
</dbReference>
<organism evidence="2 3">
    <name type="scientific">Vibrio palustris</name>
    <dbReference type="NCBI Taxonomy" id="1918946"/>
    <lineage>
        <taxon>Bacteria</taxon>
        <taxon>Pseudomonadati</taxon>
        <taxon>Pseudomonadota</taxon>
        <taxon>Gammaproteobacteria</taxon>
        <taxon>Vibrionales</taxon>
        <taxon>Vibrionaceae</taxon>
        <taxon>Vibrio</taxon>
    </lineage>
</organism>
<dbReference type="RefSeq" id="WP_077312400.1">
    <property type="nucleotide sequence ID" value="NZ_AP024887.1"/>
</dbReference>